<evidence type="ECO:0000256" key="11">
    <source>
        <dbReference type="ARBA" id="ARBA00023242"/>
    </source>
</evidence>
<feature type="region of interest" description="Disordered" evidence="12">
    <location>
        <begin position="369"/>
        <end position="402"/>
    </location>
</feature>
<feature type="compositionally biased region" description="Basic residues" evidence="12">
    <location>
        <begin position="1350"/>
        <end position="1361"/>
    </location>
</feature>
<dbReference type="SUPFAM" id="SSF47807">
    <property type="entry name" value="5' to 3' exonuclease, C-terminal subdomain"/>
    <property type="match status" value="1"/>
</dbReference>
<keyword evidence="9" id="KW-0460">Magnesium</keyword>
<feature type="compositionally biased region" description="Basic and acidic residues" evidence="12">
    <location>
        <begin position="521"/>
        <end position="533"/>
    </location>
</feature>
<feature type="compositionally biased region" description="Low complexity" evidence="12">
    <location>
        <begin position="549"/>
        <end position="560"/>
    </location>
</feature>
<proteinExistence type="inferred from homology"/>
<sequence length="1361" mass="149253">MGVTGLWQVVQPCARPTNLATLNRQRLAVDASIWIYQFMKAMRDKDGNAMHNGHVVGFFRRICKLLFYGVLPVFVFDGGAPALKRMTIQGRKKRREGRRDDAARTAGKLLAVQMQRLADEEEEGRKKKRMANETGTEDLFVPSGGRRDDGEEQQEELPDVNDMVYVDEIGMGQRERIQSRRFQKQDAYHLPDLPGGIETMGQPEDPRIMSVEELEEYARQFNSGEDINLYDFSKIDFDGDFFKSLPPADRYNILNAARLRSRLRMGISKEQLDGMFPNRMAFSKFQIERVKERNRITQRLMFEIGMTGTDLTLGVKGGRIAGDKDREYILVKNDGAEGGWALGVVSRNKDIGQSHQPIDVDEIDVQFQKKEGEEDEDSDEDEDFEDVPVEGLNRLPKPRPGWNATDYMTEQAKMMGASIHELYGLPKGDDDSLFVDDPTNAAGNIFGSQQETPMHEEEDEDLNLAIAMSLGTQHGIGPTELELEQEKGPAPVWEQKAAPTPKPIKGTASGSMIARIVNNRSFKEVKADEERKAAASKKTVADDDEDSSGSEIDFGAALAADAKRRKAQPPASKAFSAVGPSSSSGGLLPFETMNWRKSVFTLANEQISSTKPQDIPVSSKSPLQPNEAETAAFEVDSDQDKEEEEEGDAMAGGFLKPRPPKAKKNKNGSISRDNYTDPDKPLPLPPWLADNSDIREGLEVSRIAEQRQVAEHDAYLDEQSAMCRQKKLDDTIFIQSSDEEGSDVEIIEAPPPPKKSPGHVEDVEGTRQDVEILSFREKSKESMGQMPSGPDGDIVMVEKEPEEAPAEVTTAPKPATADEDEDLEFEDVAMPEPEQQARQAGTTTNRKGSPDPFADIQPDVQAPKPSATNDEDDIFAGIEAPPELAAAAAETGGVGGTEGEPYSDPDEDELMLEMAAEAEAHAAFASTLKTNHTSLLSNTNAMNAHSGGAPLSRAALEKEIAALTAEKNKHQRDSDEVTQVMISEVQSLLRLFGIPYITAPMEAEAQCAELVRLNLVDGIVTDDSDTFLFGGTRVYKNMFNGNKFVECYLAADLEGDLSLGRGELICLAQLLGSDYVAGLAGVGPVTAVELLAEFSGGGSHANKDALGRLEEFREWWTQVQQTGKLGPEDAQNKFRKKFRKSHGKKLFLAPGFPSKAVEEAYTNPHVDSSRENFVWGSPDMDGLRRFLMGTVGWGPQQTDEVLVPVIRDMIRRQQEGTQSNITRFFSIAPGEGRGQGGRNAGEGRREAADTGAGGEVFAPRQRGQGMTSKRMSEAVGRLRARQGGGGIVEDAEEEEDEEGGEGVEESAPPKKKRKARRSVPVVGDEGGDGAEEDDDDDDDDDYDAIMSKKGSGKAKKRAKAS</sequence>
<name>A0AAD5RYJ0_9PEZI</name>
<feature type="compositionally biased region" description="Gly residues" evidence="12">
    <location>
        <begin position="1231"/>
        <end position="1240"/>
    </location>
</feature>
<evidence type="ECO:0000313" key="15">
    <source>
        <dbReference type="EMBL" id="KAJ2905715.1"/>
    </source>
</evidence>
<evidence type="ECO:0000259" key="13">
    <source>
        <dbReference type="SMART" id="SM00484"/>
    </source>
</evidence>
<feature type="region of interest" description="Disordered" evidence="12">
    <location>
        <begin position="606"/>
        <end position="690"/>
    </location>
</feature>
<keyword evidence="10" id="KW-0234">DNA repair</keyword>
<dbReference type="SMART" id="SM00279">
    <property type="entry name" value="HhH2"/>
    <property type="match status" value="1"/>
</dbReference>
<feature type="domain" description="XPG N-terminal" evidence="14">
    <location>
        <begin position="1"/>
        <end position="98"/>
    </location>
</feature>
<feature type="compositionally biased region" description="Acidic residues" evidence="12">
    <location>
        <begin position="373"/>
        <end position="388"/>
    </location>
</feature>
<feature type="compositionally biased region" description="Acidic residues" evidence="12">
    <location>
        <begin position="1325"/>
        <end position="1343"/>
    </location>
</feature>
<dbReference type="GO" id="GO:0005634">
    <property type="term" value="C:nucleus"/>
    <property type="evidence" value="ECO:0007669"/>
    <property type="project" value="UniProtKB-SubCell"/>
</dbReference>
<feature type="region of interest" description="Disordered" evidence="12">
    <location>
        <begin position="737"/>
        <end position="872"/>
    </location>
</feature>
<feature type="region of interest" description="Disordered" evidence="12">
    <location>
        <begin position="521"/>
        <end position="589"/>
    </location>
</feature>
<dbReference type="GO" id="GO:0016788">
    <property type="term" value="F:hydrolase activity, acting on ester bonds"/>
    <property type="evidence" value="ECO:0007669"/>
    <property type="project" value="InterPro"/>
</dbReference>
<dbReference type="GO" id="GO:0004520">
    <property type="term" value="F:DNA endonuclease activity"/>
    <property type="evidence" value="ECO:0007669"/>
    <property type="project" value="TreeGrafter"/>
</dbReference>
<feature type="compositionally biased region" description="Acidic residues" evidence="12">
    <location>
        <begin position="817"/>
        <end position="829"/>
    </location>
</feature>
<evidence type="ECO:0000313" key="16">
    <source>
        <dbReference type="Proteomes" id="UP001201980"/>
    </source>
</evidence>
<dbReference type="InterPro" id="IPR008918">
    <property type="entry name" value="HhH2"/>
</dbReference>
<reference evidence="15" key="1">
    <citation type="submission" date="2022-07" db="EMBL/GenBank/DDBJ databases">
        <title>Draft genome sequence of Zalerion maritima ATCC 34329, a (micro)plastics degrading marine fungus.</title>
        <authorList>
            <person name="Paco A."/>
            <person name="Goncalves M.F.M."/>
            <person name="Rocha-Santos T.A.P."/>
            <person name="Alves A."/>
        </authorList>
    </citation>
    <scope>NUCLEOTIDE SEQUENCE</scope>
    <source>
        <strain evidence="15">ATCC 34329</strain>
    </source>
</reference>
<dbReference type="EMBL" id="JAKWBI020000026">
    <property type="protein sequence ID" value="KAJ2905715.1"/>
    <property type="molecule type" value="Genomic_DNA"/>
</dbReference>
<dbReference type="SMART" id="SM00485">
    <property type="entry name" value="XPGN"/>
    <property type="match status" value="1"/>
</dbReference>
<protein>
    <recommendedName>
        <fullName evidence="17">PIN domain-like protein</fullName>
    </recommendedName>
</protein>
<evidence type="ECO:0000256" key="7">
    <source>
        <dbReference type="ARBA" id="ARBA00022763"/>
    </source>
</evidence>
<dbReference type="Proteomes" id="UP001201980">
    <property type="component" value="Unassembled WGS sequence"/>
</dbReference>
<feature type="compositionally biased region" description="Polar residues" evidence="12">
    <location>
        <begin position="836"/>
        <end position="847"/>
    </location>
</feature>
<feature type="compositionally biased region" description="Polar residues" evidence="12">
    <location>
        <begin position="606"/>
        <end position="624"/>
    </location>
</feature>
<evidence type="ECO:0000256" key="3">
    <source>
        <dbReference type="ARBA" id="ARBA00005283"/>
    </source>
</evidence>
<dbReference type="InterPro" id="IPR006085">
    <property type="entry name" value="XPG_DNA_repair_N"/>
</dbReference>
<feature type="domain" description="XPG-I" evidence="13">
    <location>
        <begin position="990"/>
        <end position="1059"/>
    </location>
</feature>
<feature type="compositionally biased region" description="Acidic residues" evidence="12">
    <location>
        <begin position="1289"/>
        <end position="1304"/>
    </location>
</feature>
<dbReference type="PANTHER" id="PTHR16171:SF7">
    <property type="entry name" value="DNA REPAIR PROTEIN RAD2"/>
    <property type="match status" value="1"/>
</dbReference>
<evidence type="ECO:0000256" key="12">
    <source>
        <dbReference type="SAM" id="MobiDB-lite"/>
    </source>
</evidence>
<dbReference type="GO" id="GO:0006289">
    <property type="term" value="P:nucleotide-excision repair"/>
    <property type="evidence" value="ECO:0007669"/>
    <property type="project" value="InterPro"/>
</dbReference>
<feature type="compositionally biased region" description="Acidic residues" evidence="12">
    <location>
        <begin position="737"/>
        <end position="746"/>
    </location>
</feature>
<evidence type="ECO:0000256" key="2">
    <source>
        <dbReference type="ARBA" id="ARBA00004123"/>
    </source>
</evidence>
<evidence type="ECO:0000256" key="9">
    <source>
        <dbReference type="ARBA" id="ARBA00022842"/>
    </source>
</evidence>
<dbReference type="Pfam" id="PF00752">
    <property type="entry name" value="XPG_N"/>
    <property type="match status" value="1"/>
</dbReference>
<dbReference type="InterPro" id="IPR006084">
    <property type="entry name" value="XPG/Rad2"/>
</dbReference>
<evidence type="ECO:0008006" key="17">
    <source>
        <dbReference type="Google" id="ProtNLM"/>
    </source>
</evidence>
<dbReference type="InterPro" id="IPR019974">
    <property type="entry name" value="XPG_CS"/>
</dbReference>
<dbReference type="InterPro" id="IPR006086">
    <property type="entry name" value="XPG-I_dom"/>
</dbReference>
<dbReference type="Pfam" id="PF00867">
    <property type="entry name" value="XPG_I"/>
    <property type="match status" value="1"/>
</dbReference>
<dbReference type="InterPro" id="IPR001044">
    <property type="entry name" value="XPG/Rad2_eukaryotes"/>
</dbReference>
<feature type="compositionally biased region" description="Low complexity" evidence="12">
    <location>
        <begin position="579"/>
        <end position="589"/>
    </location>
</feature>
<dbReference type="PANTHER" id="PTHR16171">
    <property type="entry name" value="DNA REPAIR PROTEIN COMPLEMENTING XP-G CELLS-RELATED"/>
    <property type="match status" value="1"/>
</dbReference>
<keyword evidence="6" id="KW-0255">Endonuclease</keyword>
<feature type="compositionally biased region" description="Low complexity" evidence="12">
    <location>
        <begin position="806"/>
        <end position="815"/>
    </location>
</feature>
<dbReference type="Gene3D" id="3.40.50.1010">
    <property type="entry name" value="5'-nuclease"/>
    <property type="match status" value="2"/>
</dbReference>
<evidence type="ECO:0000256" key="8">
    <source>
        <dbReference type="ARBA" id="ARBA00022801"/>
    </source>
</evidence>
<evidence type="ECO:0000256" key="1">
    <source>
        <dbReference type="ARBA" id="ARBA00001946"/>
    </source>
</evidence>
<comment type="similarity">
    <text evidence="3">Belongs to the XPG/RAD2 endonuclease family. XPG subfamily.</text>
</comment>
<keyword evidence="16" id="KW-1185">Reference proteome</keyword>
<dbReference type="GO" id="GO:0003697">
    <property type="term" value="F:single-stranded DNA binding"/>
    <property type="evidence" value="ECO:0007669"/>
    <property type="project" value="InterPro"/>
</dbReference>
<feature type="region of interest" description="Disordered" evidence="12">
    <location>
        <begin position="116"/>
        <end position="159"/>
    </location>
</feature>
<evidence type="ECO:0000256" key="5">
    <source>
        <dbReference type="ARBA" id="ARBA00022723"/>
    </source>
</evidence>
<keyword evidence="11" id="KW-0539">Nucleus</keyword>
<evidence type="ECO:0000256" key="4">
    <source>
        <dbReference type="ARBA" id="ARBA00022722"/>
    </source>
</evidence>
<dbReference type="CDD" id="cd09904">
    <property type="entry name" value="H3TH_XPG"/>
    <property type="match status" value="1"/>
</dbReference>
<keyword evidence="8" id="KW-0378">Hydrolase</keyword>
<dbReference type="SUPFAM" id="SSF88723">
    <property type="entry name" value="PIN domain-like"/>
    <property type="match status" value="1"/>
</dbReference>
<comment type="caution">
    <text evidence="15">The sequence shown here is derived from an EMBL/GenBank/DDBJ whole genome shotgun (WGS) entry which is preliminary data.</text>
</comment>
<dbReference type="PROSITE" id="PS00842">
    <property type="entry name" value="XPG_2"/>
    <property type="match status" value="1"/>
</dbReference>
<dbReference type="CDD" id="cd09868">
    <property type="entry name" value="PIN_XPG_RAD2"/>
    <property type="match status" value="2"/>
</dbReference>
<feature type="compositionally biased region" description="Acidic residues" evidence="12">
    <location>
        <begin position="635"/>
        <end position="648"/>
    </location>
</feature>
<dbReference type="Gene3D" id="1.10.150.20">
    <property type="entry name" value="5' to 3' exonuclease, C-terminal subdomain"/>
    <property type="match status" value="1"/>
</dbReference>
<feature type="compositionally biased region" description="Basic and acidic residues" evidence="12">
    <location>
        <begin position="758"/>
        <end position="781"/>
    </location>
</feature>
<keyword evidence="4" id="KW-0540">Nuclease</keyword>
<feature type="compositionally biased region" description="Acidic residues" evidence="12">
    <location>
        <begin position="150"/>
        <end position="159"/>
    </location>
</feature>
<dbReference type="InterPro" id="IPR029060">
    <property type="entry name" value="PIN-like_dom_sf"/>
</dbReference>
<gene>
    <name evidence="15" type="ORF">MKZ38_004582</name>
</gene>
<dbReference type="FunFam" id="3.40.50.1010:FF:000061">
    <property type="entry name" value="Single-stranded DNA endonuclease (Eurofung)"/>
    <property type="match status" value="1"/>
</dbReference>
<accession>A0AAD5RYJ0</accession>
<dbReference type="InterPro" id="IPR036279">
    <property type="entry name" value="5-3_exonuclease_C_sf"/>
</dbReference>
<evidence type="ECO:0000259" key="14">
    <source>
        <dbReference type="SMART" id="SM00485"/>
    </source>
</evidence>
<comment type="cofactor">
    <cofactor evidence="1">
        <name>Mg(2+)</name>
        <dbReference type="ChEBI" id="CHEBI:18420"/>
    </cofactor>
</comment>
<evidence type="ECO:0000256" key="10">
    <source>
        <dbReference type="ARBA" id="ARBA00023204"/>
    </source>
</evidence>
<feature type="region of interest" description="Disordered" evidence="12">
    <location>
        <begin position="1220"/>
        <end position="1361"/>
    </location>
</feature>
<dbReference type="SMART" id="SM00484">
    <property type="entry name" value="XPGI"/>
    <property type="match status" value="1"/>
</dbReference>
<evidence type="ECO:0000256" key="6">
    <source>
        <dbReference type="ARBA" id="ARBA00022759"/>
    </source>
</evidence>
<organism evidence="15 16">
    <name type="scientific">Zalerion maritima</name>
    <dbReference type="NCBI Taxonomy" id="339359"/>
    <lineage>
        <taxon>Eukaryota</taxon>
        <taxon>Fungi</taxon>
        <taxon>Dikarya</taxon>
        <taxon>Ascomycota</taxon>
        <taxon>Pezizomycotina</taxon>
        <taxon>Sordariomycetes</taxon>
        <taxon>Lulworthiomycetidae</taxon>
        <taxon>Lulworthiales</taxon>
        <taxon>Lulworthiaceae</taxon>
        <taxon>Zalerion</taxon>
    </lineage>
</organism>
<keyword evidence="5" id="KW-0479">Metal-binding</keyword>
<comment type="subcellular location">
    <subcellularLocation>
        <location evidence="2">Nucleus</location>
    </subcellularLocation>
</comment>
<dbReference type="PRINTS" id="PR00853">
    <property type="entry name" value="XPGRADSUPER"/>
</dbReference>
<dbReference type="GO" id="GO:0046872">
    <property type="term" value="F:metal ion binding"/>
    <property type="evidence" value="ECO:0007669"/>
    <property type="project" value="UniProtKB-KW"/>
</dbReference>
<dbReference type="PRINTS" id="PR00066">
    <property type="entry name" value="XRODRMPGMNTG"/>
</dbReference>
<keyword evidence="7" id="KW-0227">DNA damage</keyword>